<keyword evidence="2" id="KW-0732">Signal</keyword>
<dbReference type="PANTHER" id="PTHR38731">
    <property type="entry name" value="LIPL45-RELATED LIPOPROTEIN-RELATED"/>
    <property type="match status" value="1"/>
</dbReference>
<organism evidence="4 5">
    <name type="scientific">Desulfonema limicola</name>
    <dbReference type="NCBI Taxonomy" id="45656"/>
    <lineage>
        <taxon>Bacteria</taxon>
        <taxon>Pseudomonadati</taxon>
        <taxon>Thermodesulfobacteriota</taxon>
        <taxon>Desulfobacteria</taxon>
        <taxon>Desulfobacterales</taxon>
        <taxon>Desulfococcaceae</taxon>
        <taxon>Desulfonema</taxon>
    </lineage>
</organism>
<evidence type="ECO:0000256" key="2">
    <source>
        <dbReference type="SAM" id="SignalP"/>
    </source>
</evidence>
<accession>A0A975B5I9</accession>
<dbReference type="InterPro" id="IPR006860">
    <property type="entry name" value="FecR"/>
</dbReference>
<name>A0A975B5I9_9BACT</name>
<evidence type="ECO:0000313" key="4">
    <source>
        <dbReference type="EMBL" id="QTA79174.1"/>
    </source>
</evidence>
<evidence type="ECO:0000313" key="5">
    <source>
        <dbReference type="Proteomes" id="UP000663720"/>
    </source>
</evidence>
<keyword evidence="5" id="KW-1185">Reference proteome</keyword>
<feature type="domain" description="FecR protein" evidence="3">
    <location>
        <begin position="62"/>
        <end position="154"/>
    </location>
</feature>
<feature type="compositionally biased region" description="Basic and acidic residues" evidence="1">
    <location>
        <begin position="433"/>
        <end position="460"/>
    </location>
</feature>
<dbReference type="RefSeq" id="WP_207690950.1">
    <property type="nucleotide sequence ID" value="NZ_CP061799.1"/>
</dbReference>
<feature type="signal peptide" evidence="2">
    <location>
        <begin position="1"/>
        <end position="23"/>
    </location>
</feature>
<dbReference type="AlphaFoldDB" id="A0A975B5I9"/>
<dbReference type="EMBL" id="CP061799">
    <property type="protein sequence ID" value="QTA79174.1"/>
    <property type="molecule type" value="Genomic_DNA"/>
</dbReference>
<proteinExistence type="predicted"/>
<evidence type="ECO:0000259" key="3">
    <source>
        <dbReference type="Pfam" id="PF04773"/>
    </source>
</evidence>
<gene>
    <name evidence="4" type="ORF">dnl_14280</name>
</gene>
<dbReference type="KEGG" id="dli:dnl_14280"/>
<reference evidence="4" key="1">
    <citation type="journal article" date="2021" name="Microb. Physiol.">
        <title>Proteogenomic Insights into the Physiology of Marine, Sulfate-Reducing, Filamentous Desulfonema limicola and Desulfonema magnum.</title>
        <authorList>
            <person name="Schnaars V."/>
            <person name="Wohlbrand L."/>
            <person name="Scheve S."/>
            <person name="Hinrichs C."/>
            <person name="Reinhardt R."/>
            <person name="Rabus R."/>
        </authorList>
    </citation>
    <scope>NUCLEOTIDE SEQUENCE</scope>
    <source>
        <strain evidence="4">5ac10</strain>
    </source>
</reference>
<feature type="chain" id="PRO_5036782059" evidence="2">
    <location>
        <begin position="24"/>
        <end position="460"/>
    </location>
</feature>
<protein>
    <submittedName>
        <fullName evidence="4">FecR domain-containing protein</fullName>
    </submittedName>
</protein>
<evidence type="ECO:0000256" key="1">
    <source>
        <dbReference type="SAM" id="MobiDB-lite"/>
    </source>
</evidence>
<feature type="region of interest" description="Disordered" evidence="1">
    <location>
        <begin position="146"/>
        <end position="171"/>
    </location>
</feature>
<dbReference type="Proteomes" id="UP000663720">
    <property type="component" value="Chromosome"/>
</dbReference>
<sequence length="460" mass="49745">MQKKIQVCLIILILLFSAAASYAVETKGIGKVTDYTGDVLVRTNGKWTKLDKVPYTLYSSDKVVTNRGRVLIKYHDGDIIKLDIDSNISMNQDEKIDKKDKFVFRQINLLLGRLQFNIMPNKEERLFQFRTPTVTAGIRGTEGELEVKNDGSTKGGLISGDWETQGEMEPKKPENIDMEGSLPPSNPENAGTEIQKNANNAFQRRMAAIRALEDAKTRLANTKKGDAKGAALAAAAVVEAASTLVNANIFSVQETMTEAKRLGDSSAIQKTEEILNKMLIIADNAEKLIQMASRMTDAALDNAAPEAIQAAVNASIACAAAAEASAAASTVGINVAEIAACDMDPKRMPSAENELNKAVSRADKAAQAAQDAVDNPDNSEYLAALAQKHRDAAVAGARLSQVLSMKSDDDESNEQVDLQQKEEEADNFGKQSKTSEGDPIKSLEDEWKSPIRDDSPASPI</sequence>
<dbReference type="Pfam" id="PF04773">
    <property type="entry name" value="FecR"/>
    <property type="match status" value="1"/>
</dbReference>
<feature type="region of interest" description="Disordered" evidence="1">
    <location>
        <begin position="404"/>
        <end position="460"/>
    </location>
</feature>